<keyword evidence="6" id="KW-1185">Reference proteome</keyword>
<dbReference type="OrthoDB" id="9761969at2"/>
<evidence type="ECO:0000256" key="1">
    <source>
        <dbReference type="ARBA" id="ARBA00001946"/>
    </source>
</evidence>
<dbReference type="AlphaFoldDB" id="A0A1H5V4W5"/>
<dbReference type="InterPro" id="IPR000086">
    <property type="entry name" value="NUDIX_hydrolase_dom"/>
</dbReference>
<sequence>MSAFPRLGAIAVVLRGDRVLLVQRGKAPDRGLWGFPGGHVEPGETAMQAAARELAEETGVIARPVEYLTNVDVLRHDGSGRLVAHYLLAAVLCDYRRGAPVAADDVTDAAWFDVKTVRARELPMSANVAEVMELGIARVQARRCAESQASTAADSR</sequence>
<proteinExistence type="inferred from homology"/>
<dbReference type="Gene3D" id="3.90.79.10">
    <property type="entry name" value="Nucleoside Triphosphate Pyrophosphohydrolase"/>
    <property type="match status" value="1"/>
</dbReference>
<dbReference type="PROSITE" id="PS00893">
    <property type="entry name" value="NUDIX_BOX"/>
    <property type="match status" value="1"/>
</dbReference>
<dbReference type="Proteomes" id="UP000236742">
    <property type="component" value="Unassembled WGS sequence"/>
</dbReference>
<dbReference type="PRINTS" id="PR00502">
    <property type="entry name" value="NUDIXFAMILY"/>
</dbReference>
<feature type="domain" description="Nudix hydrolase" evidence="4">
    <location>
        <begin position="4"/>
        <end position="134"/>
    </location>
</feature>
<dbReference type="InterPro" id="IPR020476">
    <property type="entry name" value="Nudix_hydrolase"/>
</dbReference>
<dbReference type="PROSITE" id="PS51462">
    <property type="entry name" value="NUDIX"/>
    <property type="match status" value="1"/>
</dbReference>
<evidence type="ECO:0000256" key="3">
    <source>
        <dbReference type="RuleBase" id="RU003476"/>
    </source>
</evidence>
<dbReference type="PANTHER" id="PTHR43736">
    <property type="entry name" value="ADP-RIBOSE PYROPHOSPHATASE"/>
    <property type="match status" value="1"/>
</dbReference>
<comment type="cofactor">
    <cofactor evidence="1">
        <name>Mg(2+)</name>
        <dbReference type="ChEBI" id="CHEBI:18420"/>
    </cofactor>
</comment>
<dbReference type="CDD" id="cd04673">
    <property type="entry name" value="NUDIX_ADPRase"/>
    <property type="match status" value="1"/>
</dbReference>
<evidence type="ECO:0000256" key="2">
    <source>
        <dbReference type="ARBA" id="ARBA00022801"/>
    </source>
</evidence>
<comment type="similarity">
    <text evidence="3">Belongs to the Nudix hydrolase family.</text>
</comment>
<evidence type="ECO:0000313" key="5">
    <source>
        <dbReference type="EMBL" id="SEF82452.1"/>
    </source>
</evidence>
<dbReference type="RefSeq" id="WP_104007612.1">
    <property type="nucleotide sequence ID" value="NZ_FNVD01000005.1"/>
</dbReference>
<name>A0A1H5V4W5_9RHOB</name>
<evidence type="ECO:0000259" key="4">
    <source>
        <dbReference type="PROSITE" id="PS51462"/>
    </source>
</evidence>
<dbReference type="PANTHER" id="PTHR43736:SF1">
    <property type="entry name" value="DIHYDRONEOPTERIN TRIPHOSPHATE DIPHOSPHATASE"/>
    <property type="match status" value="1"/>
</dbReference>
<protein>
    <submittedName>
        <fullName evidence="5">ADP-ribose pyrophosphatase YjhB, NUDIX family</fullName>
    </submittedName>
</protein>
<dbReference type="InterPro" id="IPR020084">
    <property type="entry name" value="NUDIX_hydrolase_CS"/>
</dbReference>
<reference evidence="5 6" key="1">
    <citation type="submission" date="2016-10" db="EMBL/GenBank/DDBJ databases">
        <authorList>
            <person name="de Groot N.N."/>
        </authorList>
    </citation>
    <scope>NUCLEOTIDE SEQUENCE [LARGE SCALE GENOMIC DNA]</scope>
    <source>
        <strain evidence="5 6">DSM 23413</strain>
    </source>
</reference>
<accession>A0A1H5V4W5</accession>
<dbReference type="GO" id="GO:0016787">
    <property type="term" value="F:hydrolase activity"/>
    <property type="evidence" value="ECO:0007669"/>
    <property type="project" value="UniProtKB-KW"/>
</dbReference>
<dbReference type="EMBL" id="FNVD01000005">
    <property type="protein sequence ID" value="SEF82452.1"/>
    <property type="molecule type" value="Genomic_DNA"/>
</dbReference>
<evidence type="ECO:0000313" key="6">
    <source>
        <dbReference type="Proteomes" id="UP000236742"/>
    </source>
</evidence>
<keyword evidence="2 3" id="KW-0378">Hydrolase</keyword>
<dbReference type="InterPro" id="IPR015797">
    <property type="entry name" value="NUDIX_hydrolase-like_dom_sf"/>
</dbReference>
<dbReference type="Pfam" id="PF00293">
    <property type="entry name" value="NUDIX"/>
    <property type="match status" value="1"/>
</dbReference>
<gene>
    <name evidence="5" type="ORF">SAMN05421751_105162</name>
</gene>
<dbReference type="SUPFAM" id="SSF55811">
    <property type="entry name" value="Nudix"/>
    <property type="match status" value="1"/>
</dbReference>
<organism evidence="5 6">
    <name type="scientific">Jhaorihella thermophila</name>
    <dbReference type="NCBI Taxonomy" id="488547"/>
    <lineage>
        <taxon>Bacteria</taxon>
        <taxon>Pseudomonadati</taxon>
        <taxon>Pseudomonadota</taxon>
        <taxon>Alphaproteobacteria</taxon>
        <taxon>Rhodobacterales</taxon>
        <taxon>Paracoccaceae</taxon>
        <taxon>Jhaorihella</taxon>
    </lineage>
</organism>